<accession>A0A6C7E666</accession>
<reference evidence="3 4" key="1">
    <citation type="journal article" date="2013" name="Int. J. Syst. Evol. Microbiol.">
        <title>Ilumatobacter nonamiense sp. nov. and Ilumatobacter coccineum sp. nov., isolated from seashore sand.</title>
        <authorList>
            <person name="Matsumoto A."/>
            <person name="Kasai H."/>
            <person name="Matsuo Y."/>
            <person name="Shizuri Y."/>
            <person name="Ichikawa N."/>
            <person name="Fujita N."/>
            <person name="Omura S."/>
            <person name="Takahashi Y."/>
        </authorList>
    </citation>
    <scope>NUCLEOTIDE SEQUENCE [LARGE SCALE GENOMIC DNA]</scope>
    <source>
        <strain evidence="4">NBRC 103263 / KCTC 29153 / YM16-304</strain>
    </source>
</reference>
<feature type="domain" description="Aminoglycoside phosphotransferase" evidence="2">
    <location>
        <begin position="51"/>
        <end position="282"/>
    </location>
</feature>
<dbReference type="PANTHER" id="PTHR47829">
    <property type="entry name" value="HYDROLASE, PUTATIVE (AFU_ORTHOLOGUE AFUA_1G12880)-RELATED"/>
    <property type="match status" value="1"/>
</dbReference>
<evidence type="ECO:0000259" key="2">
    <source>
        <dbReference type="Pfam" id="PF01636"/>
    </source>
</evidence>
<dbReference type="InterPro" id="IPR052898">
    <property type="entry name" value="ACAD10-like"/>
</dbReference>
<dbReference type="Proteomes" id="UP000011863">
    <property type="component" value="Chromosome"/>
</dbReference>
<feature type="region of interest" description="Disordered" evidence="1">
    <location>
        <begin position="1"/>
        <end position="25"/>
    </location>
</feature>
<dbReference type="InterPro" id="IPR002575">
    <property type="entry name" value="Aminoglycoside_PTrfase"/>
</dbReference>
<sequence length="362" mass="39837">MNDASNRASLGAPTGADDDRDTVPVSDEQDWANLDAWLRREVPTLEGPLRVEQFNGGHANLTYCVSIGATELVVRRPPFGDIAPGAHDMAREFRVLHGLAPVFAPAPGALAFCDDVSVIGAPFLVVERRRGLVVRDEIPAELSDAPDAPRRISMALVDALAELHAIDPDAVGLGGLGRPEGFVERQLAGWHHRWHRVCGSAETGLFDEVHRRLVATQPMSTRVSIIHNDYKLDNAMFTAGDPDRVSSIFDWDMATLGDPLVDLGTLIGYWKDPSDPTDRAPTIDLDMTGFPSSHEIVERYARAGHDVEHIAWYETFALWKHAVVLAQLHHRFVVGDSTDDRLRRLGEHVQPIVELADSLLPS</sequence>
<dbReference type="EMBL" id="AP012057">
    <property type="protein sequence ID" value="BAN02011.1"/>
    <property type="molecule type" value="Genomic_DNA"/>
</dbReference>
<dbReference type="CDD" id="cd05154">
    <property type="entry name" value="ACAD10_11_N-like"/>
    <property type="match status" value="1"/>
</dbReference>
<proteinExistence type="predicted"/>
<evidence type="ECO:0000256" key="1">
    <source>
        <dbReference type="SAM" id="MobiDB-lite"/>
    </source>
</evidence>
<dbReference type="KEGG" id="aym:YM304_16970"/>
<dbReference type="SUPFAM" id="SSF56112">
    <property type="entry name" value="Protein kinase-like (PK-like)"/>
    <property type="match status" value="1"/>
</dbReference>
<dbReference type="PANTHER" id="PTHR47829:SF1">
    <property type="entry name" value="HAD FAMILY PHOSPHATASE"/>
    <property type="match status" value="1"/>
</dbReference>
<dbReference type="InterPro" id="IPR041726">
    <property type="entry name" value="ACAD10_11_N"/>
</dbReference>
<keyword evidence="4" id="KW-1185">Reference proteome</keyword>
<gene>
    <name evidence="3" type="ORF">YM304_16970</name>
</gene>
<dbReference type="AlphaFoldDB" id="A0A6C7E666"/>
<protein>
    <recommendedName>
        <fullName evidence="2">Aminoglycoside phosphotransferase domain-containing protein</fullName>
    </recommendedName>
</protein>
<dbReference type="Gene3D" id="3.30.200.20">
    <property type="entry name" value="Phosphorylase Kinase, domain 1"/>
    <property type="match status" value="1"/>
</dbReference>
<dbReference type="Gene3D" id="3.90.1200.10">
    <property type="match status" value="1"/>
</dbReference>
<name>A0A6C7E666_ILUCY</name>
<evidence type="ECO:0000313" key="3">
    <source>
        <dbReference type="EMBL" id="BAN02011.1"/>
    </source>
</evidence>
<evidence type="ECO:0000313" key="4">
    <source>
        <dbReference type="Proteomes" id="UP000011863"/>
    </source>
</evidence>
<dbReference type="InterPro" id="IPR011009">
    <property type="entry name" value="Kinase-like_dom_sf"/>
</dbReference>
<dbReference type="Pfam" id="PF01636">
    <property type="entry name" value="APH"/>
    <property type="match status" value="1"/>
</dbReference>
<dbReference type="OrthoDB" id="3806873at2"/>
<organism evidence="3 4">
    <name type="scientific">Ilumatobacter coccineus (strain NBRC 103263 / KCTC 29153 / YM16-304)</name>
    <dbReference type="NCBI Taxonomy" id="1313172"/>
    <lineage>
        <taxon>Bacteria</taxon>
        <taxon>Bacillati</taxon>
        <taxon>Actinomycetota</taxon>
        <taxon>Acidimicrobiia</taxon>
        <taxon>Acidimicrobiales</taxon>
        <taxon>Ilumatobacteraceae</taxon>
        <taxon>Ilumatobacter</taxon>
    </lineage>
</organism>